<dbReference type="Proteomes" id="UP000054097">
    <property type="component" value="Unassembled WGS sequence"/>
</dbReference>
<dbReference type="AlphaFoldDB" id="A0A0C2WS28"/>
<name>A0A0C2WS28_SERVB</name>
<evidence type="ECO:0000259" key="1">
    <source>
        <dbReference type="Pfam" id="PF17171"/>
    </source>
</evidence>
<sequence length="321" mass="35411">MSIPMPTTLQRFYSLFPLHMYEQEQVLPTSFFFSNVSPEASEAGGYQVEDIAPDATLFIHPPSNPNQTLLSSDIECVKWQAYLALRGIPGGVKVRWDLANEGAVGGRLPNLFLPVPKRLAKKEKSGEPSKARMRGELLEGKRIPSWVNGEIGKATGGEEGDEELEGYKDKDAQNESKAWIALLEGDVHAVFTATAPTPSILTKITSFDLSNTREKPILSTTFTGVSSMIPPFGSTAALEPILGRYKETIEALSVRLSHDRWFLGSRNGTALDAIVFSYLFAAMESSNTQVREEVCKWANLVAWEKRVRKMVENATSLRGSV</sequence>
<dbReference type="OrthoDB" id="198787at2759"/>
<protein>
    <recommendedName>
        <fullName evidence="1">Metaxin glutathione S-transferase domain-containing protein</fullName>
    </recommendedName>
</protein>
<accession>A0A0C2WS28</accession>
<feature type="domain" description="Metaxin glutathione S-transferase" evidence="1">
    <location>
        <begin position="246"/>
        <end position="307"/>
    </location>
</feature>
<dbReference type="InterPro" id="IPR033468">
    <property type="entry name" value="Metaxin_GST"/>
</dbReference>
<dbReference type="HOGENOM" id="CLU_077463_0_0_1"/>
<keyword evidence="3" id="KW-1185">Reference proteome</keyword>
<evidence type="ECO:0000313" key="2">
    <source>
        <dbReference type="EMBL" id="KIM28968.1"/>
    </source>
</evidence>
<dbReference type="STRING" id="933852.A0A0C2WS28"/>
<organism evidence="2 3">
    <name type="scientific">Serendipita vermifera MAFF 305830</name>
    <dbReference type="NCBI Taxonomy" id="933852"/>
    <lineage>
        <taxon>Eukaryota</taxon>
        <taxon>Fungi</taxon>
        <taxon>Dikarya</taxon>
        <taxon>Basidiomycota</taxon>
        <taxon>Agaricomycotina</taxon>
        <taxon>Agaricomycetes</taxon>
        <taxon>Sebacinales</taxon>
        <taxon>Serendipitaceae</taxon>
        <taxon>Serendipita</taxon>
    </lineage>
</organism>
<reference evidence="3" key="2">
    <citation type="submission" date="2015-01" db="EMBL/GenBank/DDBJ databases">
        <title>Evolutionary Origins and Diversification of the Mycorrhizal Mutualists.</title>
        <authorList>
            <consortium name="DOE Joint Genome Institute"/>
            <consortium name="Mycorrhizal Genomics Consortium"/>
            <person name="Kohler A."/>
            <person name="Kuo A."/>
            <person name="Nagy L.G."/>
            <person name="Floudas D."/>
            <person name="Copeland A."/>
            <person name="Barry K.W."/>
            <person name="Cichocki N."/>
            <person name="Veneault-Fourrey C."/>
            <person name="LaButti K."/>
            <person name="Lindquist E.A."/>
            <person name="Lipzen A."/>
            <person name="Lundell T."/>
            <person name="Morin E."/>
            <person name="Murat C."/>
            <person name="Riley R."/>
            <person name="Ohm R."/>
            <person name="Sun H."/>
            <person name="Tunlid A."/>
            <person name="Henrissat B."/>
            <person name="Grigoriev I.V."/>
            <person name="Hibbett D.S."/>
            <person name="Martin F."/>
        </authorList>
    </citation>
    <scope>NUCLEOTIDE SEQUENCE [LARGE SCALE GENOMIC DNA]</scope>
    <source>
        <strain evidence="3">MAFF 305830</strain>
    </source>
</reference>
<dbReference type="Pfam" id="PF17171">
    <property type="entry name" value="GST_C_6"/>
    <property type="match status" value="1"/>
</dbReference>
<evidence type="ECO:0000313" key="3">
    <source>
        <dbReference type="Proteomes" id="UP000054097"/>
    </source>
</evidence>
<reference evidence="2 3" key="1">
    <citation type="submission" date="2014-04" db="EMBL/GenBank/DDBJ databases">
        <authorList>
            <consortium name="DOE Joint Genome Institute"/>
            <person name="Kuo A."/>
            <person name="Zuccaro A."/>
            <person name="Kohler A."/>
            <person name="Nagy L.G."/>
            <person name="Floudas D."/>
            <person name="Copeland A."/>
            <person name="Barry K.W."/>
            <person name="Cichocki N."/>
            <person name="Veneault-Fourrey C."/>
            <person name="LaButti K."/>
            <person name="Lindquist E.A."/>
            <person name="Lipzen A."/>
            <person name="Lundell T."/>
            <person name="Morin E."/>
            <person name="Murat C."/>
            <person name="Sun H."/>
            <person name="Tunlid A."/>
            <person name="Henrissat B."/>
            <person name="Grigoriev I.V."/>
            <person name="Hibbett D.S."/>
            <person name="Martin F."/>
            <person name="Nordberg H.P."/>
            <person name="Cantor M.N."/>
            <person name="Hua S.X."/>
        </authorList>
    </citation>
    <scope>NUCLEOTIDE SEQUENCE [LARGE SCALE GENOMIC DNA]</scope>
    <source>
        <strain evidence="2 3">MAFF 305830</strain>
    </source>
</reference>
<gene>
    <name evidence="2" type="ORF">M408DRAFT_329013</name>
</gene>
<dbReference type="EMBL" id="KN824290">
    <property type="protein sequence ID" value="KIM28968.1"/>
    <property type="molecule type" value="Genomic_DNA"/>
</dbReference>
<proteinExistence type="predicted"/>